<dbReference type="AlphaFoldDB" id="X1IKI3"/>
<name>X1IKI3_9ZZZZ</name>
<reference evidence="1" key="1">
    <citation type="journal article" date="2014" name="Front. Microbiol.">
        <title>High frequency of phylogenetically diverse reductive dehalogenase-homologous genes in deep subseafloor sedimentary metagenomes.</title>
        <authorList>
            <person name="Kawai M."/>
            <person name="Futagami T."/>
            <person name="Toyoda A."/>
            <person name="Takaki Y."/>
            <person name="Nishi S."/>
            <person name="Hori S."/>
            <person name="Arai W."/>
            <person name="Tsubouchi T."/>
            <person name="Morono Y."/>
            <person name="Uchiyama I."/>
            <person name="Ito T."/>
            <person name="Fujiyama A."/>
            <person name="Inagaki F."/>
            <person name="Takami H."/>
        </authorList>
    </citation>
    <scope>NUCLEOTIDE SEQUENCE</scope>
    <source>
        <strain evidence="1">Expedition CK06-06</strain>
    </source>
</reference>
<protein>
    <submittedName>
        <fullName evidence="1">Uncharacterized protein</fullName>
    </submittedName>
</protein>
<dbReference type="EMBL" id="BARU01018571">
    <property type="protein sequence ID" value="GAH58053.1"/>
    <property type="molecule type" value="Genomic_DNA"/>
</dbReference>
<sequence>MTNLNTIFKEFCEYLDGKIKWAGKNKTPRATITTLVFEFFEQRFSHKEGLIKTSPFMLIDDIWRYPKPQYTDEGIQIALEHEISKRKNSDFLKEEIRRLIDIKTKYK</sequence>
<evidence type="ECO:0000313" key="1">
    <source>
        <dbReference type="EMBL" id="GAH58053.1"/>
    </source>
</evidence>
<organism evidence="1">
    <name type="scientific">marine sediment metagenome</name>
    <dbReference type="NCBI Taxonomy" id="412755"/>
    <lineage>
        <taxon>unclassified sequences</taxon>
        <taxon>metagenomes</taxon>
        <taxon>ecological metagenomes</taxon>
    </lineage>
</organism>
<gene>
    <name evidence="1" type="ORF">S03H2_30685</name>
</gene>
<proteinExistence type="predicted"/>
<accession>X1IKI3</accession>
<feature type="non-terminal residue" evidence="1">
    <location>
        <position position="107"/>
    </location>
</feature>
<comment type="caution">
    <text evidence="1">The sequence shown here is derived from an EMBL/GenBank/DDBJ whole genome shotgun (WGS) entry which is preliminary data.</text>
</comment>